<comment type="similarity">
    <text evidence="4">Belongs to the cyclic nucleotide phosphodiesterase class-III family.</text>
</comment>
<gene>
    <name evidence="6" type="ORF">H6G14_28940</name>
</gene>
<keyword evidence="3" id="KW-0408">Iron</keyword>
<proteinExistence type="inferred from homology"/>
<evidence type="ECO:0000313" key="7">
    <source>
        <dbReference type="Proteomes" id="UP000621307"/>
    </source>
</evidence>
<evidence type="ECO:0000256" key="3">
    <source>
        <dbReference type="ARBA" id="ARBA00023004"/>
    </source>
</evidence>
<name>A0ABR8BMR4_9NOSO</name>
<evidence type="ECO:0000259" key="5">
    <source>
        <dbReference type="Pfam" id="PF00149"/>
    </source>
</evidence>
<dbReference type="PANTHER" id="PTHR42988">
    <property type="entry name" value="PHOSPHOHYDROLASE"/>
    <property type="match status" value="1"/>
</dbReference>
<dbReference type="InterPro" id="IPR050884">
    <property type="entry name" value="CNP_phosphodiesterase-III"/>
</dbReference>
<dbReference type="Pfam" id="PF13289">
    <property type="entry name" value="SIR2_2"/>
    <property type="match status" value="1"/>
</dbReference>
<organism evidence="6 7">
    <name type="scientific">Nostoc parmelioides FACHB-3921</name>
    <dbReference type="NCBI Taxonomy" id="2692909"/>
    <lineage>
        <taxon>Bacteria</taxon>
        <taxon>Bacillati</taxon>
        <taxon>Cyanobacteriota</taxon>
        <taxon>Cyanophyceae</taxon>
        <taxon>Nostocales</taxon>
        <taxon>Nostocaceae</taxon>
        <taxon>Nostoc</taxon>
    </lineage>
</organism>
<dbReference type="Proteomes" id="UP000621307">
    <property type="component" value="Unassembled WGS sequence"/>
</dbReference>
<evidence type="ECO:0000256" key="2">
    <source>
        <dbReference type="ARBA" id="ARBA00022801"/>
    </source>
</evidence>
<evidence type="ECO:0000313" key="6">
    <source>
        <dbReference type="EMBL" id="MBD2255246.1"/>
    </source>
</evidence>
<keyword evidence="1" id="KW-0479">Metal-binding</keyword>
<dbReference type="SUPFAM" id="SSF56300">
    <property type="entry name" value="Metallo-dependent phosphatases"/>
    <property type="match status" value="1"/>
</dbReference>
<accession>A0ABR8BMR4</accession>
<dbReference type="RefSeq" id="WP_190571993.1">
    <property type="nucleotide sequence ID" value="NZ_JACJQL010000084.1"/>
</dbReference>
<protein>
    <submittedName>
        <fullName evidence="6">SIR2 family protein</fullName>
    </submittedName>
</protein>
<reference evidence="6 7" key="1">
    <citation type="journal article" date="2020" name="ISME J.">
        <title>Comparative genomics reveals insights into cyanobacterial evolution and habitat adaptation.</title>
        <authorList>
            <person name="Chen M.Y."/>
            <person name="Teng W.K."/>
            <person name="Zhao L."/>
            <person name="Hu C.X."/>
            <person name="Zhou Y.K."/>
            <person name="Han B.P."/>
            <person name="Song L.R."/>
            <person name="Shu W.S."/>
        </authorList>
    </citation>
    <scope>NUCLEOTIDE SEQUENCE [LARGE SCALE GENOMIC DNA]</scope>
    <source>
        <strain evidence="6 7">FACHB-3921</strain>
    </source>
</reference>
<feature type="domain" description="Calcineurin-like phosphoesterase" evidence="5">
    <location>
        <begin position="5"/>
        <end position="249"/>
    </location>
</feature>
<comment type="caution">
    <text evidence="6">The sequence shown here is derived from an EMBL/GenBank/DDBJ whole genome shotgun (WGS) entry which is preliminary data.</text>
</comment>
<dbReference type="Gene3D" id="3.60.21.10">
    <property type="match status" value="1"/>
</dbReference>
<evidence type="ECO:0000256" key="1">
    <source>
        <dbReference type="ARBA" id="ARBA00022723"/>
    </source>
</evidence>
<dbReference type="Pfam" id="PF00149">
    <property type="entry name" value="Metallophos"/>
    <property type="match status" value="1"/>
</dbReference>
<dbReference type="InterPro" id="IPR004843">
    <property type="entry name" value="Calcineurin-like_PHP"/>
</dbReference>
<evidence type="ECO:0000256" key="4">
    <source>
        <dbReference type="ARBA" id="ARBA00025742"/>
    </source>
</evidence>
<dbReference type="InterPro" id="IPR029052">
    <property type="entry name" value="Metallo-depent_PP-like"/>
</dbReference>
<keyword evidence="7" id="KW-1185">Reference proteome</keyword>
<dbReference type="PANTHER" id="PTHR42988:SF2">
    <property type="entry name" value="CYCLIC NUCLEOTIDE PHOSPHODIESTERASE CBUA0032-RELATED"/>
    <property type="match status" value="1"/>
</dbReference>
<sequence length="718" mass="83460">MAGMTWLHLSDWHQKGKEFDRQVVRDALIRDIEEREKISPDLAKIDLIIFSGDVAHAGKKEEYTAAWENLFEPVLQATGLTAERLFIVPGNHDLDRSAFELLPNSILKPFESNEQVKDWLTNKKKCDRLREPFEAYREFVTQYTHQTQPEYSSIRRLQIGGKRVALLGLNSALMAGRVNERGEVNDDGKLIVGEPQLYDVLHKIASDEVRIAVLHHPLELLAEFERDLITQRLQDNDGCHFLLCGHQHKAKAYQVTGTTGNCVIIPAGSSYSNRGYHNGYNFVHLDFETSKGNVYLRLWDYDENYWREHIARSHEHGYVIFELPKKEIKRPNIPNIVTVPDEIQNTLKQHFDWLIPKIKNGLVIPFLGADINLCDRSQDPNFAPKPWEWNLNSNYPPTSVELAAYLDRSHKYLQRMRCPLCDEENLPANCPIMTQFVTRLDLQNVSQYFNLLSEGEENIKETIAAINEKKYKPNRLHQFLAELPHFMDEMGYSARIKSLGEKTRYQLIVTTNFDRTLEQAFINAKQPFDLVSYTAGSEDSEGQIVKQFVHQKFEHEIEGDKDSLVVQKGQLKPIPPGTANEYSDFSLNERPVILKLYGPVDLPERPRKSFAITEDHFIDYLAYADNKPVDLLPSYLLGKLNNSHIWFLGYSLRYWHQRVILHRLLPEKEKRKTQTWWAVHPKPDALDKFLWKNKDVEIMSEISLEIYFDELNKKLKKH</sequence>
<keyword evidence="2" id="KW-0378">Hydrolase</keyword>
<dbReference type="EMBL" id="JACJQL010000084">
    <property type="protein sequence ID" value="MBD2255246.1"/>
    <property type="molecule type" value="Genomic_DNA"/>
</dbReference>